<keyword evidence="2" id="KW-1185">Reference proteome</keyword>
<proteinExistence type="predicted"/>
<evidence type="ECO:0000313" key="1">
    <source>
        <dbReference type="EMBL" id="XAH73141.1"/>
    </source>
</evidence>
<dbReference type="Proteomes" id="UP001451571">
    <property type="component" value="Chromosome"/>
</dbReference>
<dbReference type="EMBL" id="CP146256">
    <property type="protein sequence ID" value="XAH73141.1"/>
    <property type="molecule type" value="Genomic_DNA"/>
</dbReference>
<evidence type="ECO:0000313" key="2">
    <source>
        <dbReference type="Proteomes" id="UP001451571"/>
    </source>
</evidence>
<gene>
    <name evidence="1" type="ORF">V6984_16755</name>
</gene>
<dbReference type="RefSeq" id="WP_342756748.1">
    <property type="nucleotide sequence ID" value="NZ_CP146256.1"/>
</dbReference>
<accession>A0ABZ3EUY2</accession>
<reference evidence="1 2" key="1">
    <citation type="submission" date="2024-02" db="EMBL/GenBank/DDBJ databases">
        <title>Bacterial strain from lacustrine sediment.</title>
        <authorList>
            <person name="Petit C."/>
            <person name="Fadhlaoui K."/>
        </authorList>
    </citation>
    <scope>NUCLEOTIDE SEQUENCE [LARGE SCALE GENOMIC DNA]</scope>
    <source>
        <strain evidence="1 2">IPX-CK</strain>
    </source>
</reference>
<protein>
    <submittedName>
        <fullName evidence="1">Uncharacterized protein</fullName>
    </submittedName>
</protein>
<sequence>MINLEMLSERGKENYKQWLQNSSDIGWLMENEKTNVPSVEELELFMENPGELVGKFEKGKKAQGDTDEQMFIPVGISKGIAETVSNAVDSALGDTRWIKGAAIMSGGSDMENGVLKLYDEKGREVPLDGSIAKTTVNILGTKYEISEEDFDQPELKGKNRSGYCFFSAKKIVIEDLNTDDDWKVEPIEIQRYQRGNILRHEIIHAFLFESGLIQNSAECNAWAVNEEMVDWLALQSPKIYRVFAELDIL</sequence>
<name>A0ABZ3EUY2_9FIRM</name>
<organism evidence="1 2">
    <name type="scientific">Kineothrix sedimenti</name>
    <dbReference type="NCBI Taxonomy" id="3123317"/>
    <lineage>
        <taxon>Bacteria</taxon>
        <taxon>Bacillati</taxon>
        <taxon>Bacillota</taxon>
        <taxon>Clostridia</taxon>
        <taxon>Lachnospirales</taxon>
        <taxon>Lachnospiraceae</taxon>
        <taxon>Kineothrix</taxon>
    </lineage>
</organism>